<comment type="caution">
    <text evidence="2">The sequence shown here is derived from an EMBL/GenBank/DDBJ whole genome shotgun (WGS) entry which is preliminary data.</text>
</comment>
<keyword evidence="1" id="KW-0812">Transmembrane</keyword>
<evidence type="ECO:0000313" key="3">
    <source>
        <dbReference type="Proteomes" id="UP000256519"/>
    </source>
</evidence>
<protein>
    <submittedName>
        <fullName evidence="2">DUF2663 domain-containing protein</fullName>
    </submittedName>
</protein>
<keyword evidence="1" id="KW-1133">Transmembrane helix</keyword>
<keyword evidence="1" id="KW-0472">Membrane</keyword>
<name>A0A3D8X4A1_PRIMG</name>
<gene>
    <name evidence="2" type="ORF">C3744_08650</name>
</gene>
<evidence type="ECO:0000256" key="1">
    <source>
        <dbReference type="SAM" id="Phobius"/>
    </source>
</evidence>
<dbReference type="InterPro" id="IPR020210">
    <property type="entry name" value="Uncharacterised_YpbF_TM"/>
</dbReference>
<feature type="transmembrane region" description="Helical" evidence="1">
    <location>
        <begin position="69"/>
        <end position="92"/>
    </location>
</feature>
<proteinExistence type="predicted"/>
<dbReference type="EMBL" id="PQWM01000008">
    <property type="protein sequence ID" value="RDZ15246.1"/>
    <property type="molecule type" value="Genomic_DNA"/>
</dbReference>
<dbReference type="Pfam" id="PF10864">
    <property type="entry name" value="DUF2663"/>
    <property type="match status" value="1"/>
</dbReference>
<evidence type="ECO:0000313" key="2">
    <source>
        <dbReference type="EMBL" id="RDZ15246.1"/>
    </source>
</evidence>
<dbReference type="RefSeq" id="WP_116073507.1">
    <property type="nucleotide sequence ID" value="NZ_CP049296.1"/>
</dbReference>
<feature type="transmembrane region" description="Helical" evidence="1">
    <location>
        <begin position="41"/>
        <end position="63"/>
    </location>
</feature>
<dbReference type="AlphaFoldDB" id="A0A3D8X4A1"/>
<sequence>MMENKVIDFESDETLQYILASVIKRKETVNKLKAKEKKWKLLFLASVTAVISYFFFIFQSGFFTTFSEFFSFLLGNMGHLMFLLLTVSLYFYTVQLQKKSEKAEKTFQDLRCEIIKRSKELWATPETWEHRKETFRWMQSTYGINLYHENK</sequence>
<dbReference type="Proteomes" id="UP000256519">
    <property type="component" value="Unassembled WGS sequence"/>
</dbReference>
<organism evidence="2 3">
    <name type="scientific">Priestia megaterium</name>
    <name type="common">Bacillus megaterium</name>
    <dbReference type="NCBI Taxonomy" id="1404"/>
    <lineage>
        <taxon>Bacteria</taxon>
        <taxon>Bacillati</taxon>
        <taxon>Bacillota</taxon>
        <taxon>Bacilli</taxon>
        <taxon>Bacillales</taxon>
        <taxon>Bacillaceae</taxon>
        <taxon>Priestia</taxon>
    </lineage>
</organism>
<accession>A0A3D8X4A1</accession>
<reference evidence="2 3" key="1">
    <citation type="journal article" date="2018" name="Appl. Environ. Microbiol.">
        <title>Antimicrobial susceptibility testing and tentative epidemiological cut-off values of five Bacillus species relevant for use as animal feed additives or for plant protection.</title>
        <authorList>
            <person name="Agerso Y."/>
            <person name="Stuer-Lauridsen B."/>
            <person name="Bjerre K."/>
            <person name="Jensen M.G."/>
            <person name="Johansen E."/>
            <person name="Bennedsen M."/>
            <person name="Brockmann E."/>
            <person name="Nielsen B."/>
        </authorList>
    </citation>
    <scope>NUCLEOTIDE SEQUENCE [LARGE SCALE GENOMIC DNA]</scope>
    <source>
        <strain evidence="2 3">CHCC20162</strain>
    </source>
</reference>